<dbReference type="InterPro" id="IPR014030">
    <property type="entry name" value="Ketoacyl_synth_N"/>
</dbReference>
<dbReference type="Pfam" id="PF02801">
    <property type="entry name" value="Ketoacyl-synt_C"/>
    <property type="match status" value="1"/>
</dbReference>
<dbReference type="InterPro" id="IPR020841">
    <property type="entry name" value="PKS_Beta-ketoAc_synthase_dom"/>
</dbReference>
<protein>
    <submittedName>
        <fullName evidence="5">3-oxoacyl-[acyl-carrier-protein] synthase II</fullName>
    </submittedName>
</protein>
<keyword evidence="2 3" id="KW-0808">Transferase</keyword>
<evidence type="ECO:0000256" key="1">
    <source>
        <dbReference type="ARBA" id="ARBA00008467"/>
    </source>
</evidence>
<evidence type="ECO:0000313" key="6">
    <source>
        <dbReference type="Proteomes" id="UP000003824"/>
    </source>
</evidence>
<dbReference type="RefSeq" id="WP_004978688.1">
    <property type="nucleotide sequence ID" value="NZ_DS999641.1"/>
</dbReference>
<evidence type="ECO:0000256" key="2">
    <source>
        <dbReference type="ARBA" id="ARBA00022679"/>
    </source>
</evidence>
<evidence type="ECO:0000313" key="5">
    <source>
        <dbReference type="EMBL" id="EFE64859.2"/>
    </source>
</evidence>
<dbReference type="SMART" id="SM00825">
    <property type="entry name" value="PKS_KS"/>
    <property type="match status" value="1"/>
</dbReference>
<comment type="similarity">
    <text evidence="1 3">Belongs to the thiolase-like superfamily. Beta-ketoacyl-ACP synthases family.</text>
</comment>
<dbReference type="AlphaFoldDB" id="D5ZU25"/>
<feature type="domain" description="Ketosynthase family 3 (KS3)" evidence="4">
    <location>
        <begin position="2"/>
        <end position="406"/>
    </location>
</feature>
<sequence length="407" mass="41468">MPCGVAVTGMGLLTPAGRGLDACWQGLCEGVGPVVRDPDLAGLPTDLFCPVPGVGAPGRRTARRLDRFAHLALVAARDAVTDAGLSPDAWDAPRVGVVLGIGGNSLDTYGREFRHLDADMPHLVSPTALTRSVPNMVAAEAALDLGARGPGVTVAGACASGAMALGVAAGFIEFGACDIVLAGSGESTRGRMSATCFHHATCFHQRGALSHRTDRPAEACRPFDAERDGLVLSEGAAILVLEDPRHVRRRDATARAVLRGHAFSSDACPPLPRPDGAAQAMRQAIAAAGCTSRRGDHLDAHGTATVAGDAAEAPALWAVFGAVPPPVTAPKSVLGHSLGASGAIEAAVTVLALERQEIPPTANLRRQDAGTGLDIVTGGPRPARLDVAMPNSSGPGGQNALLVFGRA</sequence>
<dbReference type="EMBL" id="DS999641">
    <property type="protein sequence ID" value="EFE64859.2"/>
    <property type="molecule type" value="Genomic_DNA"/>
</dbReference>
<name>D5ZU25_STRV1</name>
<evidence type="ECO:0000256" key="3">
    <source>
        <dbReference type="RuleBase" id="RU003694"/>
    </source>
</evidence>
<gene>
    <name evidence="5" type="ORF">SSFG_00114</name>
</gene>
<dbReference type="Proteomes" id="UP000003824">
    <property type="component" value="Unassembled WGS sequence"/>
</dbReference>
<organism evidence="5 6">
    <name type="scientific">Streptomyces viridosporus (strain ATCC 14672 / DSM 40746 / JCM 4963 / KCTC 9882 / NRRL B-12104 / FH 1290)</name>
    <name type="common">Streptomyces ghanaensis</name>
    <dbReference type="NCBI Taxonomy" id="566461"/>
    <lineage>
        <taxon>Bacteria</taxon>
        <taxon>Bacillati</taxon>
        <taxon>Actinomycetota</taxon>
        <taxon>Actinomycetes</taxon>
        <taxon>Kitasatosporales</taxon>
        <taxon>Streptomycetaceae</taxon>
        <taxon>Streptomyces</taxon>
    </lineage>
</organism>
<dbReference type="GO" id="GO:0006633">
    <property type="term" value="P:fatty acid biosynthetic process"/>
    <property type="evidence" value="ECO:0007669"/>
    <property type="project" value="TreeGrafter"/>
</dbReference>
<dbReference type="PANTHER" id="PTHR11712:SF347">
    <property type="entry name" value="BETA KETOACYL-ACYL CARRIER PROTEIN SYNTHASE"/>
    <property type="match status" value="1"/>
</dbReference>
<dbReference type="SUPFAM" id="SSF53901">
    <property type="entry name" value="Thiolase-like"/>
    <property type="match status" value="2"/>
</dbReference>
<dbReference type="PANTHER" id="PTHR11712">
    <property type="entry name" value="POLYKETIDE SYNTHASE-RELATED"/>
    <property type="match status" value="1"/>
</dbReference>
<dbReference type="Gene3D" id="3.40.47.10">
    <property type="match status" value="2"/>
</dbReference>
<evidence type="ECO:0000259" key="4">
    <source>
        <dbReference type="PROSITE" id="PS52004"/>
    </source>
</evidence>
<dbReference type="InterPro" id="IPR014031">
    <property type="entry name" value="Ketoacyl_synth_C"/>
</dbReference>
<dbReference type="PROSITE" id="PS52004">
    <property type="entry name" value="KS3_2"/>
    <property type="match status" value="1"/>
</dbReference>
<dbReference type="GO" id="GO:0004315">
    <property type="term" value="F:3-oxoacyl-[acyl-carrier-protein] synthase activity"/>
    <property type="evidence" value="ECO:0007669"/>
    <property type="project" value="TreeGrafter"/>
</dbReference>
<dbReference type="InterPro" id="IPR016039">
    <property type="entry name" value="Thiolase-like"/>
</dbReference>
<dbReference type="Pfam" id="PF00109">
    <property type="entry name" value="ketoacyl-synt"/>
    <property type="match status" value="1"/>
</dbReference>
<accession>D5ZU25</accession>
<reference evidence="6" key="1">
    <citation type="submission" date="2008-12" db="EMBL/GenBank/DDBJ databases">
        <title>Annotation of Streptomyces ghanaensis ATCC 14672.</title>
        <authorList>
            <consortium name="The Broad Institute Genome Sequencing Platform"/>
            <consortium name="Broad Institute Microbial Sequencing Center"/>
            <person name="Fischbach M."/>
            <person name="Ward D."/>
            <person name="Young S."/>
            <person name="Kodira C.D."/>
            <person name="Zeng Q."/>
            <person name="Koehrsen M."/>
            <person name="Godfrey P."/>
            <person name="Alvarado L."/>
            <person name="Berlin A.M."/>
            <person name="Borenstein D."/>
            <person name="Chen Z."/>
            <person name="Engels R."/>
            <person name="Freedman E."/>
            <person name="Gellesch M."/>
            <person name="Goldberg J."/>
            <person name="Griggs A."/>
            <person name="Gujja S."/>
            <person name="Heiman D.I."/>
            <person name="Hepburn T.A."/>
            <person name="Howarth C."/>
            <person name="Jen D."/>
            <person name="Larson L."/>
            <person name="Lewis B."/>
            <person name="Mehta T."/>
            <person name="Park D."/>
            <person name="Pearson M."/>
            <person name="Roberts A."/>
            <person name="Saif S."/>
            <person name="Shea T.D."/>
            <person name="Shenoy N."/>
            <person name="Sisk P."/>
            <person name="Stolte C."/>
            <person name="Sykes S.N."/>
            <person name="Walk T."/>
            <person name="White J."/>
            <person name="Yandava C."/>
            <person name="Straight P."/>
            <person name="Clardy J."/>
            <person name="Hung D."/>
            <person name="Kolter R."/>
            <person name="Mekalanos J."/>
            <person name="Walker S."/>
            <person name="Walsh C.T."/>
            <person name="Wieland B.L.C."/>
            <person name="Ilzarbe M."/>
            <person name="Galagan J."/>
            <person name="Nusbaum C."/>
            <person name="Birren B."/>
        </authorList>
    </citation>
    <scope>NUCLEOTIDE SEQUENCE [LARGE SCALE GENOMIC DNA]</scope>
    <source>
        <strain evidence="6">ATCC 14672 / DSM 40746 / JCM 4963 / KCTC 9882 / NRRL B-12104 / FH 1290</strain>
    </source>
</reference>
<proteinExistence type="inferred from homology"/>
<dbReference type="InterPro" id="IPR000794">
    <property type="entry name" value="Beta-ketoacyl_synthase"/>
</dbReference>
<dbReference type="CDD" id="cd00834">
    <property type="entry name" value="KAS_I_II"/>
    <property type="match status" value="1"/>
</dbReference>
<dbReference type="eggNOG" id="COG0304">
    <property type="taxonomic scope" value="Bacteria"/>
</dbReference>